<dbReference type="Proteomes" id="UP000073492">
    <property type="component" value="Unassembled WGS sequence"/>
</dbReference>
<comment type="caution">
    <text evidence="2">The sequence shown here is derived from an EMBL/GenBank/DDBJ whole genome shotgun (WGS) entry which is preliminary data.</text>
</comment>
<keyword evidence="3" id="KW-1185">Reference proteome</keyword>
<proteinExistence type="predicted"/>
<feature type="region of interest" description="Disordered" evidence="1">
    <location>
        <begin position="63"/>
        <end position="101"/>
    </location>
</feature>
<name>A0A139H1C9_9PEZI</name>
<dbReference type="AlphaFoldDB" id="A0A139H1C9"/>
<feature type="compositionally biased region" description="Low complexity" evidence="1">
    <location>
        <begin position="8"/>
        <end position="24"/>
    </location>
</feature>
<dbReference type="OrthoDB" id="9986881at2759"/>
<protein>
    <submittedName>
        <fullName evidence="2">Uncharacterized protein</fullName>
    </submittedName>
</protein>
<accession>A0A139H1C9</accession>
<organism evidence="2 3">
    <name type="scientific">Pseudocercospora musae</name>
    <dbReference type="NCBI Taxonomy" id="113226"/>
    <lineage>
        <taxon>Eukaryota</taxon>
        <taxon>Fungi</taxon>
        <taxon>Dikarya</taxon>
        <taxon>Ascomycota</taxon>
        <taxon>Pezizomycotina</taxon>
        <taxon>Dothideomycetes</taxon>
        <taxon>Dothideomycetidae</taxon>
        <taxon>Mycosphaerellales</taxon>
        <taxon>Mycosphaerellaceae</taxon>
        <taxon>Pseudocercospora</taxon>
    </lineage>
</organism>
<gene>
    <name evidence="2" type="ORF">AC579_7599</name>
</gene>
<evidence type="ECO:0000313" key="2">
    <source>
        <dbReference type="EMBL" id="KXS96266.1"/>
    </source>
</evidence>
<sequence>MAAPSMYSPTDSGPGDDGSSPSPGLARRTTIGDPVYDNQAVGRSDATDFSLVQHALDLACGAQGQKRDEGQPGDLIRISTPPPTLHVDTSFNIPDAPRSFS</sequence>
<dbReference type="EMBL" id="LFZO01000840">
    <property type="protein sequence ID" value="KXS96266.1"/>
    <property type="molecule type" value="Genomic_DNA"/>
</dbReference>
<feature type="region of interest" description="Disordered" evidence="1">
    <location>
        <begin position="1"/>
        <end position="41"/>
    </location>
</feature>
<evidence type="ECO:0000256" key="1">
    <source>
        <dbReference type="SAM" id="MobiDB-lite"/>
    </source>
</evidence>
<evidence type="ECO:0000313" key="3">
    <source>
        <dbReference type="Proteomes" id="UP000073492"/>
    </source>
</evidence>
<reference evidence="2 3" key="1">
    <citation type="submission" date="2015-07" db="EMBL/GenBank/DDBJ databases">
        <title>Comparative genomics of the Sigatoka disease complex on banana suggests a link between parallel evolutionary changes in Pseudocercospora fijiensis and Pseudocercospora eumusae and increased virulence on the banana host.</title>
        <authorList>
            <person name="Chang T.-C."/>
            <person name="Salvucci A."/>
            <person name="Crous P.W."/>
            <person name="Stergiopoulos I."/>
        </authorList>
    </citation>
    <scope>NUCLEOTIDE SEQUENCE [LARGE SCALE GENOMIC DNA]</scope>
    <source>
        <strain evidence="2 3">CBS 116634</strain>
    </source>
</reference>